<dbReference type="Pfam" id="PF00072">
    <property type="entry name" value="Response_reg"/>
    <property type="match status" value="1"/>
</dbReference>
<evidence type="ECO:0000259" key="2">
    <source>
        <dbReference type="PROSITE" id="PS50110"/>
    </source>
</evidence>
<comment type="caution">
    <text evidence="3">The sequence shown here is derived from an EMBL/GenBank/DDBJ whole genome shotgun (WGS) entry which is preliminary data.</text>
</comment>
<feature type="domain" description="Response regulatory" evidence="2">
    <location>
        <begin position="4"/>
        <end position="120"/>
    </location>
</feature>
<dbReference type="InterPro" id="IPR001789">
    <property type="entry name" value="Sig_transdc_resp-reg_receiver"/>
</dbReference>
<evidence type="ECO:0000256" key="1">
    <source>
        <dbReference type="PROSITE-ProRule" id="PRU00169"/>
    </source>
</evidence>
<dbReference type="InterPro" id="IPR011006">
    <property type="entry name" value="CheY-like_superfamily"/>
</dbReference>
<accession>A0A5D0CMW2</accession>
<evidence type="ECO:0000313" key="3">
    <source>
        <dbReference type="EMBL" id="TYA11349.1"/>
    </source>
</evidence>
<name>A0A5D0CMW2_9BACL</name>
<organism evidence="3 4">
    <name type="scientific">Paenibacillus faecis</name>
    <dbReference type="NCBI Taxonomy" id="862114"/>
    <lineage>
        <taxon>Bacteria</taxon>
        <taxon>Bacillati</taxon>
        <taxon>Bacillota</taxon>
        <taxon>Bacilli</taxon>
        <taxon>Bacillales</taxon>
        <taxon>Paenibacillaceae</taxon>
        <taxon>Paenibacillus</taxon>
    </lineage>
</organism>
<evidence type="ECO:0000313" key="4">
    <source>
        <dbReference type="Proteomes" id="UP000325218"/>
    </source>
</evidence>
<keyword evidence="4" id="KW-1185">Reference proteome</keyword>
<dbReference type="OrthoDB" id="1684633at2"/>
<feature type="modified residue" description="4-aspartylphosphate" evidence="1">
    <location>
        <position position="55"/>
    </location>
</feature>
<dbReference type="AlphaFoldDB" id="A0A5D0CMW2"/>
<gene>
    <name evidence="3" type="ORF">FRY98_19530</name>
</gene>
<proteinExistence type="predicted"/>
<dbReference type="SUPFAM" id="SSF52172">
    <property type="entry name" value="CheY-like"/>
    <property type="match status" value="1"/>
</dbReference>
<dbReference type="SMART" id="SM00448">
    <property type="entry name" value="REC"/>
    <property type="match status" value="1"/>
</dbReference>
<sequence>MALSFCIVDDDRGTRRMLQHIIEGSRLGEVVGMAAGGAEGTRMILEQSPDVVLMDLLMPDQDGIETISLLQSRGCGARYVMISQIENQDMVGRAYRTGIEFFIRKPINRIEVEAVLRKVSERWTVNRSLTEIRSALAKLEGMQRVMAALDGVGMPGVPETGEAAGPPPPANPAAARKTVKDAVQPILMSMGMIGESGSRDIIAILEWLMEGPRTGFPPLREIYLAVAGTGGTREPADPEKEIKAIEQRLRRALTVGIGHLASLGLTDYGHPKFEYYAPLYFDFAEVRQKMKDLEHGRAGGKVKVNIKKFLQVLYLEVQEQLRD</sequence>
<dbReference type="RefSeq" id="WP_148455094.1">
    <property type="nucleotide sequence ID" value="NZ_VSDO01000004.1"/>
</dbReference>
<dbReference type="InterPro" id="IPR052048">
    <property type="entry name" value="ST_Response_Regulator"/>
</dbReference>
<dbReference type="Proteomes" id="UP000325218">
    <property type="component" value="Unassembled WGS sequence"/>
</dbReference>
<dbReference type="InterPro" id="IPR013972">
    <property type="entry name" value="YcbB"/>
</dbReference>
<reference evidence="3 4" key="1">
    <citation type="submission" date="2019-08" db="EMBL/GenBank/DDBJ databases">
        <title>Genome sequencing of Paenibacillus faecis DSM 23593(T).</title>
        <authorList>
            <person name="Kook J.-K."/>
            <person name="Park S.-N."/>
            <person name="Lim Y.K."/>
        </authorList>
    </citation>
    <scope>NUCLEOTIDE SEQUENCE [LARGE SCALE GENOMIC DNA]</scope>
    <source>
        <strain evidence="3 4">DSM 23593</strain>
    </source>
</reference>
<dbReference type="EMBL" id="VSDO01000004">
    <property type="protein sequence ID" value="TYA11349.1"/>
    <property type="molecule type" value="Genomic_DNA"/>
</dbReference>
<protein>
    <submittedName>
        <fullName evidence="3">Response regulator</fullName>
    </submittedName>
</protein>
<dbReference type="Pfam" id="PF08664">
    <property type="entry name" value="YcbB"/>
    <property type="match status" value="1"/>
</dbReference>
<dbReference type="PANTHER" id="PTHR43228:SF8">
    <property type="entry name" value="TRANSCRIPTIONAL REGULATORY PROTEIN GLNL"/>
    <property type="match status" value="1"/>
</dbReference>
<dbReference type="Gene3D" id="3.40.50.2300">
    <property type="match status" value="1"/>
</dbReference>
<dbReference type="PROSITE" id="PS50110">
    <property type="entry name" value="RESPONSE_REGULATORY"/>
    <property type="match status" value="1"/>
</dbReference>
<dbReference type="GO" id="GO:0000160">
    <property type="term" value="P:phosphorelay signal transduction system"/>
    <property type="evidence" value="ECO:0007669"/>
    <property type="project" value="InterPro"/>
</dbReference>
<keyword evidence="1" id="KW-0597">Phosphoprotein</keyword>
<dbReference type="PANTHER" id="PTHR43228">
    <property type="entry name" value="TWO-COMPONENT RESPONSE REGULATOR"/>
    <property type="match status" value="1"/>
</dbReference>